<accession>A0AA38TX55</accession>
<evidence type="ECO:0000313" key="2">
    <source>
        <dbReference type="EMBL" id="KAJ9567730.1"/>
    </source>
</evidence>
<reference evidence="1" key="1">
    <citation type="submission" date="2023-03" db="EMBL/GenBank/DDBJ databases">
        <title>Chromosome-scale reference genome and RAD-based genetic map of yellow starthistle (Centaurea solstitialis) reveal putative structural variation and QTLs associated with invader traits.</title>
        <authorList>
            <person name="Reatini B."/>
            <person name="Cang F.A."/>
            <person name="Jiang Q."/>
            <person name="Mckibben M.T.W."/>
            <person name="Barker M.S."/>
            <person name="Rieseberg L.H."/>
            <person name="Dlugosch K.M."/>
        </authorList>
    </citation>
    <scope>NUCLEOTIDE SEQUENCE</scope>
    <source>
        <strain evidence="1">CAN-66</strain>
        <tissue evidence="1">Leaf</tissue>
    </source>
</reference>
<organism evidence="1 3">
    <name type="scientific">Centaurea solstitialis</name>
    <name type="common">yellow star-thistle</name>
    <dbReference type="NCBI Taxonomy" id="347529"/>
    <lineage>
        <taxon>Eukaryota</taxon>
        <taxon>Viridiplantae</taxon>
        <taxon>Streptophyta</taxon>
        <taxon>Embryophyta</taxon>
        <taxon>Tracheophyta</taxon>
        <taxon>Spermatophyta</taxon>
        <taxon>Magnoliopsida</taxon>
        <taxon>eudicotyledons</taxon>
        <taxon>Gunneridae</taxon>
        <taxon>Pentapetalae</taxon>
        <taxon>asterids</taxon>
        <taxon>campanulids</taxon>
        <taxon>Asterales</taxon>
        <taxon>Asteraceae</taxon>
        <taxon>Carduoideae</taxon>
        <taxon>Cardueae</taxon>
        <taxon>Centaureinae</taxon>
        <taxon>Centaurea</taxon>
    </lineage>
</organism>
<dbReference type="EMBL" id="JARYMX010000001">
    <property type="protein sequence ID" value="KAJ9567729.1"/>
    <property type="molecule type" value="Genomic_DNA"/>
</dbReference>
<name>A0AA38TX55_9ASTR</name>
<comment type="caution">
    <text evidence="1">The sequence shown here is derived from an EMBL/GenBank/DDBJ whole genome shotgun (WGS) entry which is preliminary data.</text>
</comment>
<protein>
    <submittedName>
        <fullName evidence="1">Uncharacterized protein</fullName>
    </submittedName>
</protein>
<proteinExistence type="predicted"/>
<dbReference type="EMBL" id="JARYMX010000001">
    <property type="protein sequence ID" value="KAJ9567730.1"/>
    <property type="molecule type" value="Genomic_DNA"/>
</dbReference>
<evidence type="ECO:0000313" key="3">
    <source>
        <dbReference type="Proteomes" id="UP001172457"/>
    </source>
</evidence>
<evidence type="ECO:0000313" key="1">
    <source>
        <dbReference type="EMBL" id="KAJ9567729.1"/>
    </source>
</evidence>
<sequence>MSEIGMGMTLPEYFTAVVRSKVARLEVRRDLLLCGVKVKAEEAVVKGLVDIGRSWVRGSGMVTGEVYEIIY</sequence>
<gene>
    <name evidence="1" type="ORF">OSB04_003695</name>
    <name evidence="2" type="ORF">OSB04_003696</name>
</gene>
<dbReference type="Proteomes" id="UP001172457">
    <property type="component" value="Chromosome 1"/>
</dbReference>
<dbReference type="AlphaFoldDB" id="A0AA38TX55"/>
<keyword evidence="3" id="KW-1185">Reference proteome</keyword>